<name>A0A498P4J0_LABRO</name>
<dbReference type="Proteomes" id="UP000290572">
    <property type="component" value="Unassembled WGS sequence"/>
</dbReference>
<sequence>MSLGKNRCSGVRREDGALEEVGIAVAVVGGISGKQRYCCGSGEIEGKLLLGRHCCGSGEMEERILREQSLLWQGGNTEKAPAGADTTAAVWKYREGSCGSRHYCGSVEIQRKLVLGGHCCGSGKIEKRFLWERALLQQCGDTEKLLLEWTLLRQCGNKKKASAMTVGKQKRLLQKQMLLRQCGNVEKAPVRGDTAAAVWKYREGSCGSRHYCGSVEIQRKLVLGGHCCGSEEVEKRLLWEQSLLRQGGNTEKAPAGADTTAAVWKYRESLCWVGTAAAVGK</sequence>
<dbReference type="EMBL" id="QBIY01004448">
    <property type="protein sequence ID" value="RXN38836.1"/>
    <property type="molecule type" value="Genomic_DNA"/>
</dbReference>
<dbReference type="EMBL" id="QBIY01012762">
    <property type="protein sequence ID" value="RXN17085.1"/>
    <property type="molecule type" value="Genomic_DNA"/>
</dbReference>
<comment type="caution">
    <text evidence="2">The sequence shown here is derived from an EMBL/GenBank/DDBJ whole genome shotgun (WGS) entry which is preliminary data.</text>
</comment>
<dbReference type="AlphaFoldDB" id="A0A498P4J0"/>
<evidence type="ECO:0000313" key="2">
    <source>
        <dbReference type="EMBL" id="RXN38836.1"/>
    </source>
</evidence>
<evidence type="ECO:0000313" key="1">
    <source>
        <dbReference type="EMBL" id="RXN17085.1"/>
    </source>
</evidence>
<keyword evidence="3" id="KW-1185">Reference proteome</keyword>
<gene>
    <name evidence="2" type="ORF">ROHU_000745</name>
    <name evidence="1" type="ORF">ROHU_008144</name>
</gene>
<proteinExistence type="predicted"/>
<organism evidence="2 3">
    <name type="scientific">Labeo rohita</name>
    <name type="common">Indian major carp</name>
    <name type="synonym">Cyprinus rohita</name>
    <dbReference type="NCBI Taxonomy" id="84645"/>
    <lineage>
        <taxon>Eukaryota</taxon>
        <taxon>Metazoa</taxon>
        <taxon>Chordata</taxon>
        <taxon>Craniata</taxon>
        <taxon>Vertebrata</taxon>
        <taxon>Euteleostomi</taxon>
        <taxon>Actinopterygii</taxon>
        <taxon>Neopterygii</taxon>
        <taxon>Teleostei</taxon>
        <taxon>Ostariophysi</taxon>
        <taxon>Cypriniformes</taxon>
        <taxon>Cyprinidae</taxon>
        <taxon>Labeoninae</taxon>
        <taxon>Labeonini</taxon>
        <taxon>Labeo</taxon>
    </lineage>
</organism>
<evidence type="ECO:0000313" key="3">
    <source>
        <dbReference type="Proteomes" id="UP000290572"/>
    </source>
</evidence>
<reference evidence="2 3" key="1">
    <citation type="submission" date="2018-03" db="EMBL/GenBank/DDBJ databases">
        <title>Draft genome sequence of Rohu Carp (Labeo rohita).</title>
        <authorList>
            <person name="Das P."/>
            <person name="Kushwaha B."/>
            <person name="Joshi C.G."/>
            <person name="Kumar D."/>
            <person name="Nagpure N.S."/>
            <person name="Sahoo L."/>
            <person name="Das S.P."/>
            <person name="Bit A."/>
            <person name="Patnaik S."/>
            <person name="Meher P.K."/>
            <person name="Jayasankar P."/>
            <person name="Koringa P.G."/>
            <person name="Patel N.V."/>
            <person name="Hinsu A.T."/>
            <person name="Kumar R."/>
            <person name="Pandey M."/>
            <person name="Agarwal S."/>
            <person name="Srivastava S."/>
            <person name="Singh M."/>
            <person name="Iquebal M.A."/>
            <person name="Jaiswal S."/>
            <person name="Angadi U.B."/>
            <person name="Kumar N."/>
            <person name="Raza M."/>
            <person name="Shah T.M."/>
            <person name="Rai A."/>
            <person name="Jena J.K."/>
        </authorList>
    </citation>
    <scope>NUCLEOTIDE SEQUENCE [LARGE SCALE GENOMIC DNA]</scope>
    <source>
        <strain evidence="2">DASCIFA01</strain>
        <tissue evidence="2">Testis</tissue>
    </source>
</reference>
<accession>A0A498P4J0</accession>
<protein>
    <submittedName>
        <fullName evidence="2">Uncharacterized protein</fullName>
    </submittedName>
</protein>